<dbReference type="InterPro" id="IPR001623">
    <property type="entry name" value="DnaJ_domain"/>
</dbReference>
<dbReference type="PROSITE" id="PS50076">
    <property type="entry name" value="DNAJ_2"/>
    <property type="match status" value="1"/>
</dbReference>
<evidence type="ECO:0000313" key="4">
    <source>
        <dbReference type="Proteomes" id="UP001141552"/>
    </source>
</evidence>
<dbReference type="Pfam" id="PF11926">
    <property type="entry name" value="DUF3444"/>
    <property type="match status" value="2"/>
</dbReference>
<dbReference type="PANTHER" id="PTHR45089:SF24">
    <property type="entry name" value="DNAJ HEAT SHOCK N-TERMINAL DOMAIN-CONTAINING PROTEIN"/>
    <property type="match status" value="1"/>
</dbReference>
<reference evidence="3" key="2">
    <citation type="journal article" date="2023" name="Plants (Basel)">
        <title>Annotation of the Turnera subulata (Passifloraceae) Draft Genome Reveals the S-Locus Evolved after the Divergence of Turneroideae from Passifloroideae in a Stepwise Manner.</title>
        <authorList>
            <person name="Henning P.M."/>
            <person name="Roalson E.H."/>
            <person name="Mir W."/>
            <person name="McCubbin A.G."/>
            <person name="Shore J.S."/>
        </authorList>
    </citation>
    <scope>NUCLEOTIDE SEQUENCE</scope>
    <source>
        <strain evidence="3">F60SS</strain>
    </source>
</reference>
<accession>A0A9Q0F890</accession>
<feature type="region of interest" description="Disordered" evidence="1">
    <location>
        <begin position="266"/>
        <end position="294"/>
    </location>
</feature>
<feature type="compositionally biased region" description="Polar residues" evidence="1">
    <location>
        <begin position="274"/>
        <end position="283"/>
    </location>
</feature>
<protein>
    <recommendedName>
        <fullName evidence="2">J domain-containing protein</fullName>
    </recommendedName>
</protein>
<dbReference type="EMBL" id="JAKUCV010006755">
    <property type="protein sequence ID" value="KAJ4826040.1"/>
    <property type="molecule type" value="Genomic_DNA"/>
</dbReference>
<evidence type="ECO:0000259" key="2">
    <source>
        <dbReference type="PROSITE" id="PS50076"/>
    </source>
</evidence>
<dbReference type="InterPro" id="IPR036869">
    <property type="entry name" value="J_dom_sf"/>
</dbReference>
<feature type="domain" description="J" evidence="2">
    <location>
        <begin position="2"/>
        <end position="66"/>
    </location>
</feature>
<dbReference type="CDD" id="cd06257">
    <property type="entry name" value="DnaJ"/>
    <property type="match status" value="1"/>
</dbReference>
<sequence>MDWYGILQIEQTADEEAIKRQYRKLALQLHPDKNKFPGAEAAFKLIGEAQRVLLDKEKRNLYDFRCRNIVCKPVAPNQPPSGAANLSKSGVQNYCKSNFTGFNFQGQQTRHPPAQKGFSNAQWTFLTACPSCFIVCQYFIGIVNKPVLCPSCRKPFIAYESVRNVNQQPSHQKMDVPDQDGCKVETTATVRNVNQPPFHQKMDVPVKGDCTVEQRTAVRNVNQPSFHHKMEAPDQGSCKSRTRPVEVNFTAQHLNTENAKRKRVIVEEEEPSESCDSVSSNEPDGTMDVDEDGDFEVNQNPGYKAECPTRSYRSKQKVSYKENIDVESIGFVNSPKQEHKLASPPATENLTGNRMDENTLKMRKLFAADAKNQNEVKRKETLDSIEEIKENVSRNEKAEENGNADVGQFQTDHLYKFPVSEFSDFDTGRNERCFQEGQIWALYDCLDGMPRFYAQVKKVFPSCFKLQITWLEVCPDDEKEREWVNEDLPTSCGRFTFGENECTEKLSMFSHQACWERDKQRNKIKIFPRKGETWALFKNWGIKLLKADLDADGKFEYEFVEVLSDFTEDIGAYVAYLGKVKGFVSLFCRTSKEGKDRFQIPPNELFRFAHRLPSFKLTGAEREDVPKGCFEFDPACLPIGIKEIVSPEDIRLEVDANEANGSCFRSPDNLEPKLVPRSKASIHQIDAASNLSEGISIPESQFSNFDEEKFVKKFQAGQIWSLYCDEDGLPKYYGKITKVFDRRKGFRLNLRWLESKTSMLDDQIPISCGNFKIQSGRPTTYTSVDPFSHQVTSVCAVGEDEYRILPGEGEVWALYRHWSANMTVADLWDCEYDVVEVMEENDLHIKVLVLERVNGYKAVFKAQVKEGCSVTNTISCRDLFKFSHKIPSFRLEDKRHGNLRGFWEIDLAAMPEHYFK</sequence>
<dbReference type="PANTHER" id="PTHR45089">
    <property type="entry name" value="DNAJ HEAT SHOCK AMINO-TERMINAL DOMAIN PROTEIN-RELATED"/>
    <property type="match status" value="1"/>
</dbReference>
<dbReference type="SMART" id="SM00271">
    <property type="entry name" value="DnaJ"/>
    <property type="match status" value="1"/>
</dbReference>
<dbReference type="Proteomes" id="UP001141552">
    <property type="component" value="Unassembled WGS sequence"/>
</dbReference>
<dbReference type="Gene3D" id="1.10.287.110">
    <property type="entry name" value="DnaJ domain"/>
    <property type="match status" value="1"/>
</dbReference>
<dbReference type="PRINTS" id="PR00625">
    <property type="entry name" value="JDOMAIN"/>
</dbReference>
<evidence type="ECO:0000313" key="3">
    <source>
        <dbReference type="EMBL" id="KAJ4826040.1"/>
    </source>
</evidence>
<dbReference type="InterPro" id="IPR024593">
    <property type="entry name" value="DUF3444"/>
</dbReference>
<dbReference type="AlphaFoldDB" id="A0A9Q0F890"/>
<dbReference type="Pfam" id="PF00226">
    <property type="entry name" value="DnaJ"/>
    <property type="match status" value="1"/>
</dbReference>
<keyword evidence="4" id="KW-1185">Reference proteome</keyword>
<reference evidence="3" key="1">
    <citation type="submission" date="2022-02" db="EMBL/GenBank/DDBJ databases">
        <authorList>
            <person name="Henning P.M."/>
            <person name="McCubbin A.G."/>
            <person name="Shore J.S."/>
        </authorList>
    </citation>
    <scope>NUCLEOTIDE SEQUENCE</scope>
    <source>
        <strain evidence="3">F60SS</strain>
        <tissue evidence="3">Leaves</tissue>
    </source>
</reference>
<name>A0A9Q0F890_9ROSI</name>
<organism evidence="3 4">
    <name type="scientific">Turnera subulata</name>
    <dbReference type="NCBI Taxonomy" id="218843"/>
    <lineage>
        <taxon>Eukaryota</taxon>
        <taxon>Viridiplantae</taxon>
        <taxon>Streptophyta</taxon>
        <taxon>Embryophyta</taxon>
        <taxon>Tracheophyta</taxon>
        <taxon>Spermatophyta</taxon>
        <taxon>Magnoliopsida</taxon>
        <taxon>eudicotyledons</taxon>
        <taxon>Gunneridae</taxon>
        <taxon>Pentapetalae</taxon>
        <taxon>rosids</taxon>
        <taxon>fabids</taxon>
        <taxon>Malpighiales</taxon>
        <taxon>Passifloraceae</taxon>
        <taxon>Turnera</taxon>
    </lineage>
</organism>
<dbReference type="SUPFAM" id="SSF46565">
    <property type="entry name" value="Chaperone J-domain"/>
    <property type="match status" value="1"/>
</dbReference>
<proteinExistence type="predicted"/>
<feature type="compositionally biased region" description="Acidic residues" evidence="1">
    <location>
        <begin position="285"/>
        <end position="294"/>
    </location>
</feature>
<gene>
    <name evidence="3" type="ORF">Tsubulata_033858</name>
</gene>
<dbReference type="OrthoDB" id="10250354at2759"/>
<evidence type="ECO:0000256" key="1">
    <source>
        <dbReference type="SAM" id="MobiDB-lite"/>
    </source>
</evidence>
<comment type="caution">
    <text evidence="3">The sequence shown here is derived from an EMBL/GenBank/DDBJ whole genome shotgun (WGS) entry which is preliminary data.</text>
</comment>